<accession>A0A9W6SYE9</accession>
<feature type="compositionally biased region" description="Polar residues" evidence="1">
    <location>
        <begin position="141"/>
        <end position="163"/>
    </location>
</feature>
<keyword evidence="3" id="KW-1185">Reference proteome</keyword>
<evidence type="ECO:0000313" key="2">
    <source>
        <dbReference type="EMBL" id="GME68665.1"/>
    </source>
</evidence>
<evidence type="ECO:0000313" key="3">
    <source>
        <dbReference type="Proteomes" id="UP001165120"/>
    </source>
</evidence>
<dbReference type="EMBL" id="BSXN01000462">
    <property type="protein sequence ID" value="GME68665.1"/>
    <property type="molecule type" value="Genomic_DNA"/>
</dbReference>
<evidence type="ECO:0000256" key="1">
    <source>
        <dbReference type="SAM" id="MobiDB-lite"/>
    </source>
</evidence>
<name>A0A9W6SYE9_CANBO</name>
<comment type="caution">
    <text evidence="2">The sequence shown here is derived from an EMBL/GenBank/DDBJ whole genome shotgun (WGS) entry which is preliminary data.</text>
</comment>
<proteinExistence type="predicted"/>
<gene>
    <name evidence="2" type="ORF">Cboi02_000179100</name>
</gene>
<feature type="compositionally biased region" description="Acidic residues" evidence="1">
    <location>
        <begin position="118"/>
        <end position="130"/>
    </location>
</feature>
<organism evidence="2 3">
    <name type="scientific">Candida boidinii</name>
    <name type="common">Yeast</name>
    <dbReference type="NCBI Taxonomy" id="5477"/>
    <lineage>
        <taxon>Eukaryota</taxon>
        <taxon>Fungi</taxon>
        <taxon>Dikarya</taxon>
        <taxon>Ascomycota</taxon>
        <taxon>Saccharomycotina</taxon>
        <taxon>Pichiomycetes</taxon>
        <taxon>Pichiales</taxon>
        <taxon>Pichiaceae</taxon>
        <taxon>Ogataea</taxon>
        <taxon>Ogataea/Candida clade</taxon>
    </lineage>
</organism>
<sequence>MTPQQNAGGLFRSISVPGIKVGAGIDPFVAGFSSNEMDVPPIFISQQTPKTPSTLQNSFFNIEEFGNICGSGEIPTPSAIFTPGFGFRFADVDNFETDHIDFVTTINRKDIGTNEHDGVEEEKEDEEGHDDAENRDARCTSLKSPKSNLPHPSSSFDSRSQKLILNDIKSGRHNKHKKQINNSITEDPNKHNNDARFALQALLDEA</sequence>
<protein>
    <submittedName>
        <fullName evidence="2">Unnamed protein product</fullName>
    </submittedName>
</protein>
<dbReference type="Proteomes" id="UP001165120">
    <property type="component" value="Unassembled WGS sequence"/>
</dbReference>
<dbReference type="AlphaFoldDB" id="A0A9W6SYE9"/>
<reference evidence="2" key="1">
    <citation type="submission" date="2023-04" db="EMBL/GenBank/DDBJ databases">
        <title>Candida boidinii NBRC 10035.</title>
        <authorList>
            <person name="Ichikawa N."/>
            <person name="Sato H."/>
            <person name="Tonouchi N."/>
        </authorList>
    </citation>
    <scope>NUCLEOTIDE SEQUENCE</scope>
    <source>
        <strain evidence="2">NBRC 10035</strain>
    </source>
</reference>
<feature type="region of interest" description="Disordered" evidence="1">
    <location>
        <begin position="113"/>
        <end position="193"/>
    </location>
</feature>